<protein>
    <recommendedName>
        <fullName evidence="3">Recombination-associated protein RdgC</fullName>
    </recommendedName>
</protein>
<evidence type="ECO:0000313" key="1">
    <source>
        <dbReference type="EMBL" id="BBM82670.1"/>
    </source>
</evidence>
<evidence type="ECO:0008006" key="3">
    <source>
        <dbReference type="Google" id="ProtNLM"/>
    </source>
</evidence>
<gene>
    <name evidence="1" type="ORF">UABAM_01013</name>
</gene>
<dbReference type="AlphaFoldDB" id="A0A5S9IKD6"/>
<evidence type="ECO:0000313" key="2">
    <source>
        <dbReference type="Proteomes" id="UP000326354"/>
    </source>
</evidence>
<dbReference type="Proteomes" id="UP000326354">
    <property type="component" value="Chromosome"/>
</dbReference>
<dbReference type="OrthoDB" id="9793997at2"/>
<name>A0A5S9IKD6_UABAM</name>
<dbReference type="KEGG" id="uam:UABAM_01013"/>
<dbReference type="RefSeq" id="WP_151966904.1">
    <property type="nucleotide sequence ID" value="NZ_AP019860.1"/>
</dbReference>
<sequence>MHFLKSSLSFTRFKVIGNFSFAHEEFQNSLVQNSFVDLSELPDHEESIGWVSHENCLEEPDLSLMLMEPYIRLTFRIDKRKIPAALLEAHFAIEERATLAAEGKERLSLNRRRELKRQVKTMLMMRTSPNSSLYRALWNFKTQHCLLFATGKGLRNKFDKLFLETFGLELMPLTPWSLADIWAEKNNLDELLQETEPAEFNE</sequence>
<reference evidence="1 2" key="1">
    <citation type="submission" date="2019-08" db="EMBL/GenBank/DDBJ databases">
        <title>Complete genome sequence of Candidatus Uab amorphum.</title>
        <authorList>
            <person name="Shiratori T."/>
            <person name="Suzuki S."/>
            <person name="Kakizawa Y."/>
            <person name="Ishida K."/>
        </authorList>
    </citation>
    <scope>NUCLEOTIDE SEQUENCE [LARGE SCALE GENOMIC DNA]</scope>
    <source>
        <strain evidence="1 2">SRT547</strain>
    </source>
</reference>
<organism evidence="1 2">
    <name type="scientific">Uabimicrobium amorphum</name>
    <dbReference type="NCBI Taxonomy" id="2596890"/>
    <lineage>
        <taxon>Bacteria</taxon>
        <taxon>Pseudomonadati</taxon>
        <taxon>Planctomycetota</taxon>
        <taxon>Candidatus Uabimicrobiia</taxon>
        <taxon>Candidatus Uabimicrobiales</taxon>
        <taxon>Candidatus Uabimicrobiaceae</taxon>
        <taxon>Candidatus Uabimicrobium</taxon>
    </lineage>
</organism>
<proteinExistence type="predicted"/>
<accession>A0A5S9IKD6</accession>
<keyword evidence="2" id="KW-1185">Reference proteome</keyword>
<dbReference type="EMBL" id="AP019860">
    <property type="protein sequence ID" value="BBM82670.1"/>
    <property type="molecule type" value="Genomic_DNA"/>
</dbReference>